<keyword evidence="5" id="KW-1185">Reference proteome</keyword>
<evidence type="ECO:0000256" key="1">
    <source>
        <dbReference type="SAM" id="Coils"/>
    </source>
</evidence>
<evidence type="ECO:0000259" key="3">
    <source>
        <dbReference type="Pfam" id="PF03448"/>
    </source>
</evidence>
<proteinExistence type="predicted"/>
<feature type="coiled-coil region" evidence="1">
    <location>
        <begin position="81"/>
        <end position="136"/>
    </location>
</feature>
<accession>A0ABY8J2L2</accession>
<evidence type="ECO:0000256" key="2">
    <source>
        <dbReference type="SAM" id="Phobius"/>
    </source>
</evidence>
<name>A0ABY8J2L2_9BACI</name>
<feature type="transmembrane region" description="Helical" evidence="2">
    <location>
        <begin position="21"/>
        <end position="47"/>
    </location>
</feature>
<keyword evidence="1" id="KW-0175">Coiled coil</keyword>
<organism evidence="4 5">
    <name type="scientific">Halobacillus naozhouensis</name>
    <dbReference type="NCBI Taxonomy" id="554880"/>
    <lineage>
        <taxon>Bacteria</taxon>
        <taxon>Bacillati</taxon>
        <taxon>Bacillota</taxon>
        <taxon>Bacilli</taxon>
        <taxon>Bacillales</taxon>
        <taxon>Bacillaceae</taxon>
        <taxon>Halobacillus</taxon>
    </lineage>
</organism>
<keyword evidence="2" id="KW-0472">Membrane</keyword>
<dbReference type="Gene3D" id="1.25.60.10">
    <property type="entry name" value="MgtE N-terminal domain-like"/>
    <property type="match status" value="1"/>
</dbReference>
<evidence type="ECO:0000313" key="4">
    <source>
        <dbReference type="EMBL" id="WFT76739.1"/>
    </source>
</evidence>
<gene>
    <name evidence="4" type="ORF">P9989_10415</name>
</gene>
<dbReference type="InterPro" id="IPR038076">
    <property type="entry name" value="MgtE_N_sf"/>
</dbReference>
<feature type="domain" description="Magnesium transporter MgtE intracellular" evidence="3">
    <location>
        <begin position="114"/>
        <end position="202"/>
    </location>
</feature>
<dbReference type="RefSeq" id="WP_283078684.1">
    <property type="nucleotide sequence ID" value="NZ_CP121671.1"/>
</dbReference>
<protein>
    <submittedName>
        <fullName evidence="4">MotE family protein</fullName>
    </submittedName>
</protein>
<reference evidence="4 5" key="1">
    <citation type="submission" date="2023-04" db="EMBL/GenBank/DDBJ databases">
        <title>Genome sequence of Halobacillus naozhouensis KACC 21980.</title>
        <authorList>
            <person name="Kim S."/>
            <person name="Heo J."/>
            <person name="Kwon S.-W."/>
        </authorList>
    </citation>
    <scope>NUCLEOTIDE SEQUENCE [LARGE SCALE GENOMIC DNA]</scope>
    <source>
        <strain evidence="4 5">KCTC 13234</strain>
    </source>
</reference>
<dbReference type="Proteomes" id="UP001221597">
    <property type="component" value="Chromosome"/>
</dbReference>
<sequence length="209" mass="22724">MRKTGDYMAKKMKHDQEKSGKLQWFFFVIVVPALFALTLTVVVLTIMGTNVFEKAESYANQIPGLSAIVSTSDESQNGRQTHQLEAAIADQNEKIDQLQQQVEDKQLTIDELNQQIEQLETDLEAALATSAEQKTEEPPAASNPMKEMAVSFEEMDEEEAAPIIENMDQDLAVQILAEVASSQRGAILGAMTPEAAAEIAGLIAGPAAS</sequence>
<dbReference type="Pfam" id="PF03448">
    <property type="entry name" value="MgtE_N"/>
    <property type="match status" value="1"/>
</dbReference>
<dbReference type="InterPro" id="IPR006668">
    <property type="entry name" value="Mg_transptr_MgtE_intracell_dom"/>
</dbReference>
<keyword evidence="2" id="KW-1133">Transmembrane helix</keyword>
<dbReference type="SUPFAM" id="SSF158791">
    <property type="entry name" value="MgtE N-terminal domain-like"/>
    <property type="match status" value="1"/>
</dbReference>
<dbReference type="EMBL" id="CP121671">
    <property type="protein sequence ID" value="WFT76739.1"/>
    <property type="molecule type" value="Genomic_DNA"/>
</dbReference>
<evidence type="ECO:0000313" key="5">
    <source>
        <dbReference type="Proteomes" id="UP001221597"/>
    </source>
</evidence>
<keyword evidence="2" id="KW-0812">Transmembrane</keyword>